<reference evidence="1 2" key="1">
    <citation type="journal article" date="2016" name="Int. J. Mol. Sci.">
        <title>Comparative genomics of the extreme acidophile Acidithiobacillus thiooxidans reveals intraspecific divergence and niche adaptation.</title>
        <authorList>
            <person name="Zhang X."/>
            <person name="Feng X."/>
            <person name="Tao J."/>
            <person name="Ma L."/>
            <person name="Xiao Y."/>
            <person name="Liang Y."/>
            <person name="Liu X."/>
            <person name="Yin H."/>
        </authorList>
    </citation>
    <scope>NUCLEOTIDE SEQUENCE [LARGE SCALE GENOMIC DNA]</scope>
    <source>
        <strain evidence="1 2">A02</strain>
    </source>
</reference>
<sequence length="188" mass="20697">MYAHDDQVGPFSRMGHASDTNGSYLVTSWSNTGLIKAIPIFVLLPVYHKIRIPFDIVHDAIQSVDAVIETVRQQVGLPRPEWDIYLTTVGEFKKDIFDSMRGLLGSAADDALTANLPRFIWRVTARCEGEYHLDLLFDATGIAQQQLLVHVIEGNPGGLASLISGMAPLVQGSVGNAQAESIFQWFMP</sequence>
<evidence type="ECO:0000313" key="2">
    <source>
        <dbReference type="Proteomes" id="UP000094893"/>
    </source>
</evidence>
<accession>A0A1C2INI7</accession>
<dbReference type="Proteomes" id="UP000094893">
    <property type="component" value="Unassembled WGS sequence"/>
</dbReference>
<proteinExistence type="predicted"/>
<evidence type="ECO:0000313" key="1">
    <source>
        <dbReference type="EMBL" id="OCX75644.1"/>
    </source>
</evidence>
<comment type="caution">
    <text evidence="1">The sequence shown here is derived from an EMBL/GenBank/DDBJ whole genome shotgun (WGS) entry which is preliminary data.</text>
</comment>
<dbReference type="AlphaFoldDB" id="A0A1C2INI7"/>
<protein>
    <submittedName>
        <fullName evidence="1">Uncharacterized protein</fullName>
    </submittedName>
</protein>
<organism evidence="1 2">
    <name type="scientific">Acidithiobacillus thiooxidans</name>
    <name type="common">Thiobacillus thiooxidans</name>
    <dbReference type="NCBI Taxonomy" id="930"/>
    <lineage>
        <taxon>Bacteria</taxon>
        <taxon>Pseudomonadati</taxon>
        <taxon>Pseudomonadota</taxon>
        <taxon>Acidithiobacillia</taxon>
        <taxon>Acidithiobacillales</taxon>
        <taxon>Acidithiobacillaceae</taxon>
        <taxon>Acidithiobacillus</taxon>
    </lineage>
</organism>
<gene>
    <name evidence="1" type="ORF">A6P07_04080</name>
</gene>
<dbReference type="EMBL" id="LWSA01000035">
    <property type="protein sequence ID" value="OCX75644.1"/>
    <property type="molecule type" value="Genomic_DNA"/>
</dbReference>
<name>A0A1C2INI7_ACITH</name>